<dbReference type="Proteomes" id="UP000215144">
    <property type="component" value="Chromosome 1"/>
</dbReference>
<dbReference type="GO" id="GO:0015768">
    <property type="term" value="P:maltose transport"/>
    <property type="evidence" value="ECO:0007669"/>
    <property type="project" value="TreeGrafter"/>
</dbReference>
<organism evidence="5 6">
    <name type="scientific">Streptococcus acidominimus</name>
    <dbReference type="NCBI Taxonomy" id="1326"/>
    <lineage>
        <taxon>Bacteria</taxon>
        <taxon>Bacillati</taxon>
        <taxon>Bacillota</taxon>
        <taxon>Bacilli</taxon>
        <taxon>Lactobacillales</taxon>
        <taxon>Streptococcaceae</taxon>
        <taxon>Streptococcus</taxon>
    </lineage>
</organism>
<proteinExistence type="inferred from homology"/>
<dbReference type="PANTHER" id="PTHR30061:SF50">
    <property type="entry name" value="MALTOSE_MALTODEXTRIN-BINDING PERIPLASMIC PROTEIN"/>
    <property type="match status" value="1"/>
</dbReference>
<evidence type="ECO:0000256" key="3">
    <source>
        <dbReference type="ARBA" id="ARBA00022729"/>
    </source>
</evidence>
<dbReference type="Pfam" id="PF13416">
    <property type="entry name" value="SBP_bac_8"/>
    <property type="match status" value="1"/>
</dbReference>
<evidence type="ECO:0000313" key="5">
    <source>
        <dbReference type="EMBL" id="SNV40167.1"/>
    </source>
</evidence>
<dbReference type="OrthoDB" id="9766758at2"/>
<dbReference type="PANTHER" id="PTHR30061">
    <property type="entry name" value="MALTOSE-BINDING PERIPLASMIC PROTEIN"/>
    <property type="match status" value="1"/>
</dbReference>
<evidence type="ECO:0000256" key="1">
    <source>
        <dbReference type="ARBA" id="ARBA00008520"/>
    </source>
</evidence>
<name>A0A239X0F9_STRAI</name>
<evidence type="ECO:0000313" key="6">
    <source>
        <dbReference type="Proteomes" id="UP000215144"/>
    </source>
</evidence>
<feature type="signal peptide" evidence="4">
    <location>
        <begin position="1"/>
        <end position="30"/>
    </location>
</feature>
<dbReference type="RefSeq" id="WP_095122581.1">
    <property type="nucleotide sequence ID" value="NZ_LT906454.1"/>
</dbReference>
<reference evidence="5 6" key="1">
    <citation type="submission" date="2017-06" db="EMBL/GenBank/DDBJ databases">
        <authorList>
            <consortium name="Pathogen Informatics"/>
        </authorList>
    </citation>
    <scope>NUCLEOTIDE SEQUENCE [LARGE SCALE GENOMIC DNA]</scope>
    <source>
        <strain evidence="5 6">NCTC11291</strain>
    </source>
</reference>
<accession>A0A239X0F9</accession>
<protein>
    <submittedName>
        <fullName evidence="5">Maltose/maltodextrin-binding protein</fullName>
    </submittedName>
</protein>
<comment type="similarity">
    <text evidence="1">Belongs to the bacterial solute-binding protein 1 family.</text>
</comment>
<dbReference type="KEGG" id="saco:SAME_01111"/>
<dbReference type="EMBL" id="LT906454">
    <property type="protein sequence ID" value="SNV40167.1"/>
    <property type="molecule type" value="Genomic_DNA"/>
</dbReference>
<keyword evidence="3 4" id="KW-0732">Signal</keyword>
<feature type="chain" id="PRO_5012964098" evidence="4">
    <location>
        <begin position="31"/>
        <end position="410"/>
    </location>
</feature>
<gene>
    <name evidence="5" type="primary">malX</name>
    <name evidence="5" type="ORF">SAMEA4504048_01111</name>
</gene>
<dbReference type="GO" id="GO:0042956">
    <property type="term" value="P:maltodextrin transmembrane transport"/>
    <property type="evidence" value="ECO:0007669"/>
    <property type="project" value="TreeGrafter"/>
</dbReference>
<dbReference type="InterPro" id="IPR006059">
    <property type="entry name" value="SBP"/>
</dbReference>
<keyword evidence="2" id="KW-0813">Transport</keyword>
<evidence type="ECO:0000256" key="2">
    <source>
        <dbReference type="ARBA" id="ARBA00022448"/>
    </source>
</evidence>
<dbReference type="AlphaFoldDB" id="A0A239X0F9"/>
<dbReference type="GO" id="GO:1901982">
    <property type="term" value="F:maltose binding"/>
    <property type="evidence" value="ECO:0007669"/>
    <property type="project" value="TreeGrafter"/>
</dbReference>
<evidence type="ECO:0000256" key="4">
    <source>
        <dbReference type="SAM" id="SignalP"/>
    </source>
</evidence>
<dbReference type="Gene3D" id="3.40.190.10">
    <property type="entry name" value="Periplasmic binding protein-like II"/>
    <property type="match status" value="2"/>
</dbReference>
<dbReference type="GO" id="GO:0055052">
    <property type="term" value="C:ATP-binding cassette (ABC) transporter complex, substrate-binding subunit-containing"/>
    <property type="evidence" value="ECO:0007669"/>
    <property type="project" value="TreeGrafter"/>
</dbReference>
<dbReference type="SUPFAM" id="SSF53850">
    <property type="entry name" value="Periplasmic binding protein-like II"/>
    <property type="match status" value="1"/>
</dbReference>
<sequence>MKSWQKVALFGASLSLVGGALVLDSAPVNAASKNTIKLWVPTGAKKSYQKVVKDFEKDSGFKVKIVESEDPKAQEKIKKDPSAAADVFSLPHDQLGQLVESGAIQELPKKYAKEVKDDSTDQALTGAQYKGKTYAFPFGIESQVLYYNKEKLSEDQVKSYENITENATFGANLKEVNAYHIAPLFMSVGNTLFGENGEDVKGTNWGNEAGVNVLKWIASQKDNKGFVNVDANNTMSKFGDGSIAAFESGPWDYETAKESVGEDKLGVAAYPTVNIGGEDVQQKAFLGVKLYAVNQAPADGDAERIAASYQLASYLTSADSQENQFEERSIVPSNKEVQESDDVQNDQLAKTVITMGSSDDYTVVMPKLSQMTAFWTESAAVLSDTYNGKIKESDYLKKLEQLDKDLADAK</sequence>